<protein>
    <submittedName>
        <fullName evidence="1">Uncharacterized protein</fullName>
    </submittedName>
</protein>
<dbReference type="Proteomes" id="UP001152747">
    <property type="component" value="Unassembled WGS sequence"/>
</dbReference>
<dbReference type="EMBL" id="CANHGI010000006">
    <property type="protein sequence ID" value="CAI5455699.1"/>
    <property type="molecule type" value="Genomic_DNA"/>
</dbReference>
<comment type="caution">
    <text evidence="1">The sequence shown here is derived from an EMBL/GenBank/DDBJ whole genome shotgun (WGS) entry which is preliminary data.</text>
</comment>
<evidence type="ECO:0000313" key="1">
    <source>
        <dbReference type="EMBL" id="CAI5455699.1"/>
    </source>
</evidence>
<dbReference type="AlphaFoldDB" id="A0A9P1J699"/>
<proteinExistence type="predicted"/>
<dbReference type="OrthoDB" id="5775071at2759"/>
<evidence type="ECO:0000313" key="2">
    <source>
        <dbReference type="Proteomes" id="UP001152747"/>
    </source>
</evidence>
<keyword evidence="2" id="KW-1185">Reference proteome</keyword>
<organism evidence="1 2">
    <name type="scientific">Caenorhabditis angaria</name>
    <dbReference type="NCBI Taxonomy" id="860376"/>
    <lineage>
        <taxon>Eukaryota</taxon>
        <taxon>Metazoa</taxon>
        <taxon>Ecdysozoa</taxon>
        <taxon>Nematoda</taxon>
        <taxon>Chromadorea</taxon>
        <taxon>Rhabditida</taxon>
        <taxon>Rhabditina</taxon>
        <taxon>Rhabditomorpha</taxon>
        <taxon>Rhabditoidea</taxon>
        <taxon>Rhabditidae</taxon>
        <taxon>Peloderinae</taxon>
        <taxon>Caenorhabditis</taxon>
    </lineage>
</organism>
<gene>
    <name evidence="1" type="ORF">CAMP_LOCUS18336</name>
</gene>
<name>A0A9P1J699_9PELO</name>
<reference evidence="1" key="1">
    <citation type="submission" date="2022-11" db="EMBL/GenBank/DDBJ databases">
        <authorList>
            <person name="Kikuchi T."/>
        </authorList>
    </citation>
    <scope>NUCLEOTIDE SEQUENCE</scope>
    <source>
        <strain evidence="1">PS1010</strain>
    </source>
</reference>
<accession>A0A9P1J699</accession>
<sequence>MFFVRFIRVQSRKLLFLEKNKNRPQYLLNQNIRNCESRGNIATYVGQTYWSHTKQTNDGTNLKLSELVDLKLRNTKTDLFNLGIAESNKTIYVIGERVFRDNVSKFCSELIEQYIFTTSQDFRDAIHFKPFATLSPPISNITINFPTRWIRHYSNTGFQKSPTVFVCYEGDSFLRIEKVQPALKQLWQVKQNTCFSIRNHYNEKCRVREILMFLDGNWHNHNLLPQSSKAIAKIDFQYTLKRKVFTQKCDSQMSELQECCLLEETVERYGKQFILNRCAGTASVNAQIASFMPIKYETFLKYTDFGRRFVNSKLRVCRALEHKPVIYEKSEGDYEVSTDLNATKCAVVY</sequence>